<comment type="caution">
    <text evidence="1">The sequence shown here is derived from an EMBL/GenBank/DDBJ whole genome shotgun (WGS) entry which is preliminary data.</text>
</comment>
<organism evidence="1 2">
    <name type="scientific">Blastopirellula sediminis</name>
    <dbReference type="NCBI Taxonomy" id="2894196"/>
    <lineage>
        <taxon>Bacteria</taxon>
        <taxon>Pseudomonadati</taxon>
        <taxon>Planctomycetota</taxon>
        <taxon>Planctomycetia</taxon>
        <taxon>Pirellulales</taxon>
        <taxon>Pirellulaceae</taxon>
        <taxon>Blastopirellula</taxon>
    </lineage>
</organism>
<reference evidence="1" key="1">
    <citation type="submission" date="2021-11" db="EMBL/GenBank/DDBJ databases">
        <title>Genome sequence.</title>
        <authorList>
            <person name="Sun Q."/>
        </authorList>
    </citation>
    <scope>NUCLEOTIDE SEQUENCE</scope>
    <source>
        <strain evidence="1">JC732</strain>
    </source>
</reference>
<dbReference type="AlphaFoldDB" id="A0A9X1MIB0"/>
<gene>
    <name evidence="1" type="ORF">LOC68_02690</name>
</gene>
<protein>
    <submittedName>
        <fullName evidence="1">Uncharacterized protein</fullName>
    </submittedName>
</protein>
<accession>A0A9X1MIB0</accession>
<sequence>MSNPGDSIHPQRPYSIVSLSLLAVLVGCSAPLPDSNPREITAQLGGAVEDVTGVQWRMRRGESGPTDFIGIDEPISLTLEMSEGRRWQTKSLATFFDQSDGKITSVVVTPLEQPVSFVEAVGIIDSTMMELGGKPGDPAYLKTEEWKRSPPLHDLWVRRSLKTAVADDVELFAEIRPADSGWYLSYTFALIEGPAPDTNRDR</sequence>
<proteinExistence type="predicted"/>
<dbReference type="EMBL" id="JAJKFT010000002">
    <property type="protein sequence ID" value="MCC9627291.1"/>
    <property type="molecule type" value="Genomic_DNA"/>
</dbReference>
<evidence type="ECO:0000313" key="1">
    <source>
        <dbReference type="EMBL" id="MCC9627291.1"/>
    </source>
</evidence>
<dbReference type="Proteomes" id="UP001139103">
    <property type="component" value="Unassembled WGS sequence"/>
</dbReference>
<evidence type="ECO:0000313" key="2">
    <source>
        <dbReference type="Proteomes" id="UP001139103"/>
    </source>
</evidence>
<name>A0A9X1MIB0_9BACT</name>
<dbReference type="RefSeq" id="WP_230215385.1">
    <property type="nucleotide sequence ID" value="NZ_JAJKFT010000002.1"/>
</dbReference>
<keyword evidence="2" id="KW-1185">Reference proteome</keyword>